<keyword evidence="2" id="KW-1185">Reference proteome</keyword>
<protein>
    <submittedName>
        <fullName evidence="1">Uncharacterized protein</fullName>
    </submittedName>
</protein>
<name>A0ACC2XKC0_9TREE</name>
<sequence length="565" mass="63064">MSQAFAEATGYSTAHLADATRTILARFEAAEEGPGFDNFEHPIITPSRQSTHSKKGKTDLSIKVPTNVTKHIVASPDTLETALSADDEPNISVEPQTANGGDLPSAHHPSVQHMLPSLPMASNRVDHVPNVRATPANVASTPQAPNKKKSHARKQPAGHIPRPRNAFILFRKHITDNDLIPKSVEVKHQNISIVASKMWAEAPPAVKAQFTEAAKKEKEEHARLKRKDAPGELSKGAIRAQKAADRARAMREHWMDTSMLLAQQTQGHMLRRAPVGNYYNDVHPRDVVYVDESGRQVYMDNGYDLPYVDGPQGDYMSADPYAVGLVPNIQDRYDHQSMAPQMAHQSHDVHGHFRAEQHQGTQFAVPQMYDMNGMPEQNLHYAPHPQENVQQWGMQGHDHPPFEAQDERMVQHHLPEREPMAPSNAIHPPADYALDPMLIPGEHTQDEGMYAYNQFAQEEQNILAMEEYRNVSMPSDIIAGRWARDHQNTDAQAPDFDDQVHGENVGTLLPLMENELLPSQHIDFGDKGELFGGDLNEVLPLDPDIEDYNAAFQQQQDMDGFAGQV</sequence>
<organism evidence="1 2">
    <name type="scientific">Naganishia onofrii</name>
    <dbReference type="NCBI Taxonomy" id="1851511"/>
    <lineage>
        <taxon>Eukaryota</taxon>
        <taxon>Fungi</taxon>
        <taxon>Dikarya</taxon>
        <taxon>Basidiomycota</taxon>
        <taxon>Agaricomycotina</taxon>
        <taxon>Tremellomycetes</taxon>
        <taxon>Filobasidiales</taxon>
        <taxon>Filobasidiaceae</taxon>
        <taxon>Naganishia</taxon>
    </lineage>
</organism>
<dbReference type="EMBL" id="JASBWV010000010">
    <property type="protein sequence ID" value="KAJ9124433.1"/>
    <property type="molecule type" value="Genomic_DNA"/>
</dbReference>
<reference evidence="1" key="1">
    <citation type="submission" date="2023-04" db="EMBL/GenBank/DDBJ databases">
        <title>Draft Genome sequencing of Naganishia species isolated from polar environments using Oxford Nanopore Technology.</title>
        <authorList>
            <person name="Leo P."/>
            <person name="Venkateswaran K."/>
        </authorList>
    </citation>
    <scope>NUCLEOTIDE SEQUENCE</scope>
    <source>
        <strain evidence="1">DBVPG 5303</strain>
    </source>
</reference>
<accession>A0ACC2XKC0</accession>
<evidence type="ECO:0000313" key="2">
    <source>
        <dbReference type="Proteomes" id="UP001234202"/>
    </source>
</evidence>
<comment type="caution">
    <text evidence="1">The sequence shown here is derived from an EMBL/GenBank/DDBJ whole genome shotgun (WGS) entry which is preliminary data.</text>
</comment>
<proteinExistence type="predicted"/>
<gene>
    <name evidence="1" type="ORF">QFC24_003221</name>
</gene>
<dbReference type="Proteomes" id="UP001234202">
    <property type="component" value="Unassembled WGS sequence"/>
</dbReference>
<evidence type="ECO:0000313" key="1">
    <source>
        <dbReference type="EMBL" id="KAJ9124433.1"/>
    </source>
</evidence>